<dbReference type="GO" id="GO:1903785">
    <property type="term" value="P:L-valine transmembrane transport"/>
    <property type="evidence" value="ECO:0007669"/>
    <property type="project" value="TreeGrafter"/>
</dbReference>
<dbReference type="InterPro" id="IPR011606">
    <property type="entry name" value="Brnchd-chn_aa_trnsp_permease"/>
</dbReference>
<evidence type="ECO:0000256" key="4">
    <source>
        <dbReference type="ARBA" id="ARBA00022475"/>
    </source>
</evidence>
<feature type="transmembrane region" description="Helical" evidence="8">
    <location>
        <begin position="55"/>
        <end position="78"/>
    </location>
</feature>
<dbReference type="GO" id="GO:0005886">
    <property type="term" value="C:plasma membrane"/>
    <property type="evidence" value="ECO:0007669"/>
    <property type="project" value="UniProtKB-SubCell"/>
</dbReference>
<evidence type="ECO:0000256" key="5">
    <source>
        <dbReference type="ARBA" id="ARBA00022692"/>
    </source>
</evidence>
<evidence type="ECO:0000256" key="2">
    <source>
        <dbReference type="ARBA" id="ARBA00010735"/>
    </source>
</evidence>
<protein>
    <submittedName>
        <fullName evidence="9">Branched-chain amino acid ABC transporter permease</fullName>
    </submittedName>
</protein>
<feature type="transmembrane region" description="Helical" evidence="8">
    <location>
        <begin position="131"/>
        <end position="155"/>
    </location>
</feature>
<evidence type="ECO:0000256" key="7">
    <source>
        <dbReference type="ARBA" id="ARBA00023136"/>
    </source>
</evidence>
<evidence type="ECO:0000256" key="3">
    <source>
        <dbReference type="ARBA" id="ARBA00022448"/>
    </source>
</evidence>
<dbReference type="Proteomes" id="UP000292639">
    <property type="component" value="Unassembled WGS sequence"/>
</dbReference>
<name>A0A4Q9RBC7_9GAMM</name>
<gene>
    <name evidence="9" type="ORF">DNJ96_06515</name>
</gene>
<dbReference type="Pfam" id="PF03591">
    <property type="entry name" value="AzlC"/>
    <property type="match status" value="1"/>
</dbReference>
<feature type="transmembrane region" description="Helical" evidence="8">
    <location>
        <begin position="161"/>
        <end position="181"/>
    </location>
</feature>
<feature type="transmembrane region" description="Helical" evidence="8">
    <location>
        <begin position="211"/>
        <end position="229"/>
    </location>
</feature>
<dbReference type="RefSeq" id="WP_131184281.1">
    <property type="nucleotide sequence ID" value="NZ_QJUO01000011.1"/>
</dbReference>
<dbReference type="PANTHER" id="PTHR34979">
    <property type="entry name" value="INNER MEMBRANE PROTEIN YGAZ"/>
    <property type="match status" value="1"/>
</dbReference>
<comment type="similarity">
    <text evidence="2">Belongs to the AzlC family.</text>
</comment>
<dbReference type="AlphaFoldDB" id="A0A4Q9RBC7"/>
<reference evidence="9 10" key="1">
    <citation type="submission" date="2018-06" db="EMBL/GenBank/DDBJ databases">
        <title>Three novel Pseudomonas species isolated from symptomatic oak.</title>
        <authorList>
            <person name="Bueno-Gonzalez V."/>
            <person name="Brady C."/>
        </authorList>
    </citation>
    <scope>NUCLEOTIDE SEQUENCE [LARGE SCALE GENOMIC DNA]</scope>
    <source>
        <strain evidence="9 10">P17C</strain>
    </source>
</reference>
<keyword evidence="5 8" id="KW-0812">Transmembrane</keyword>
<dbReference type="PANTHER" id="PTHR34979:SF1">
    <property type="entry name" value="INNER MEMBRANE PROTEIN YGAZ"/>
    <property type="match status" value="1"/>
</dbReference>
<organism evidence="9 10">
    <name type="scientific">Stutzerimonas kirkiae</name>
    <dbReference type="NCBI Taxonomy" id="2211392"/>
    <lineage>
        <taxon>Bacteria</taxon>
        <taxon>Pseudomonadati</taxon>
        <taxon>Pseudomonadota</taxon>
        <taxon>Gammaproteobacteria</taxon>
        <taxon>Pseudomonadales</taxon>
        <taxon>Pseudomonadaceae</taxon>
        <taxon>Stutzerimonas</taxon>
    </lineage>
</organism>
<evidence type="ECO:0000256" key="8">
    <source>
        <dbReference type="SAM" id="Phobius"/>
    </source>
</evidence>
<feature type="transmembrane region" description="Helical" evidence="8">
    <location>
        <begin position="21"/>
        <end position="43"/>
    </location>
</feature>
<evidence type="ECO:0000313" key="9">
    <source>
        <dbReference type="EMBL" id="TBU98180.1"/>
    </source>
</evidence>
<keyword evidence="4" id="KW-1003">Cell membrane</keyword>
<keyword evidence="6 8" id="KW-1133">Transmembrane helix</keyword>
<keyword evidence="3" id="KW-0813">Transport</keyword>
<sequence length="240" mass="25440">MTRLQEFLLGCRDSLPMIVGILPFALIYGAMAALAGLGLWQTLGMSLLVYAGSAQFLAVSLLMSGAGVLVILLTTFIVNLRHMLYSAALQPYVGALPLRWRLPLAFGLTDETFAVVQRRYLSRGMAGHARWYHAGVALSLYLAWGGGSLAGVLFGQRVPNLEGWGLDFAMLATFIGIVVPALRNLPQIAAALVAAGVALACHGWPYKLGLMAAALAGIATGVMLERLAATEEAQRCRPGG</sequence>
<keyword evidence="7 8" id="KW-0472">Membrane</keyword>
<dbReference type="OrthoDB" id="3177005at2"/>
<accession>A0A4Q9RBC7</accession>
<dbReference type="EMBL" id="QJUP01000006">
    <property type="protein sequence ID" value="TBU98180.1"/>
    <property type="molecule type" value="Genomic_DNA"/>
</dbReference>
<feature type="transmembrane region" description="Helical" evidence="8">
    <location>
        <begin position="188"/>
        <end position="205"/>
    </location>
</feature>
<keyword evidence="10" id="KW-1185">Reference proteome</keyword>
<evidence type="ECO:0000256" key="6">
    <source>
        <dbReference type="ARBA" id="ARBA00022989"/>
    </source>
</evidence>
<comment type="subcellular location">
    <subcellularLocation>
        <location evidence="1">Cell membrane</location>
        <topology evidence="1">Multi-pass membrane protein</topology>
    </subcellularLocation>
</comment>
<evidence type="ECO:0000256" key="1">
    <source>
        <dbReference type="ARBA" id="ARBA00004651"/>
    </source>
</evidence>
<comment type="caution">
    <text evidence="9">The sequence shown here is derived from an EMBL/GenBank/DDBJ whole genome shotgun (WGS) entry which is preliminary data.</text>
</comment>
<proteinExistence type="inferred from homology"/>
<evidence type="ECO:0000313" key="10">
    <source>
        <dbReference type="Proteomes" id="UP000292639"/>
    </source>
</evidence>